<keyword evidence="6 8" id="KW-1133">Transmembrane helix</keyword>
<protein>
    <recommendedName>
        <fullName evidence="9">Type II secretion system protein GspF domain-containing protein</fullName>
    </recommendedName>
</protein>
<dbReference type="Gene3D" id="1.20.81.30">
    <property type="entry name" value="Type II secretion system (T2SS), domain F"/>
    <property type="match status" value="2"/>
</dbReference>
<dbReference type="Proteomes" id="UP000230833">
    <property type="component" value="Unassembled WGS sequence"/>
</dbReference>
<comment type="similarity">
    <text evidence="2">Belongs to the GSP F family.</text>
</comment>
<evidence type="ECO:0000313" key="10">
    <source>
        <dbReference type="EMBL" id="PIR46762.1"/>
    </source>
</evidence>
<evidence type="ECO:0000256" key="7">
    <source>
        <dbReference type="ARBA" id="ARBA00023136"/>
    </source>
</evidence>
<evidence type="ECO:0000256" key="4">
    <source>
        <dbReference type="ARBA" id="ARBA00022519"/>
    </source>
</evidence>
<accession>A0A2H0RJM2</accession>
<keyword evidence="5 8" id="KW-0812">Transmembrane</keyword>
<feature type="transmembrane region" description="Helical" evidence="8">
    <location>
        <begin position="170"/>
        <end position="192"/>
    </location>
</feature>
<dbReference type="PANTHER" id="PTHR30012">
    <property type="entry name" value="GENERAL SECRETION PATHWAY PROTEIN"/>
    <property type="match status" value="1"/>
</dbReference>
<sequence>MRLYYKSIALDGSAQEGISEMLDQYALARDLRARGETLVSAREVDEKSKWTLSRLNEIIVRVKLKDKMIFASNLSAMLKAGLPLSRSLTVLEKQTRNLRLKRIIREVGSAVNGGKTLHDALAEYARVFPPVMVAMVHAGEESGNLPQALQMVGSQMEKTYSMRRKVRGALMYPALVITAMIVIGVLMMIYVVPTLAATFAEFGKDLPKMTQLVLTVSNFLIDHTNLFIAIVILTVIFFWRFAKLKIGRMVIHFVILKIPILGTLTKEVNAALATRTLSSLLSSGVDMVRAIEIARDVVSNVYYKDVLGTAMGEIVKGKSLASIFTGADKLFPPLVGEMAQVGEETGKLTEMLLNVANFYEEEVDAATKNLSTTIEPLLMLFIGVAVGFFAIAMIQPIYSLTMGV</sequence>
<evidence type="ECO:0000256" key="1">
    <source>
        <dbReference type="ARBA" id="ARBA00004429"/>
    </source>
</evidence>
<dbReference type="FunFam" id="1.20.81.30:FF:000001">
    <property type="entry name" value="Type II secretion system protein F"/>
    <property type="match status" value="2"/>
</dbReference>
<evidence type="ECO:0000313" key="11">
    <source>
        <dbReference type="Proteomes" id="UP000230833"/>
    </source>
</evidence>
<feature type="transmembrane region" description="Helical" evidence="8">
    <location>
        <begin position="212"/>
        <end position="239"/>
    </location>
</feature>
<organism evidence="10 11">
    <name type="scientific">Candidatus Vogelbacteria bacterium CG10_big_fil_rev_8_21_14_0_10_45_14</name>
    <dbReference type="NCBI Taxonomy" id="1975042"/>
    <lineage>
        <taxon>Bacteria</taxon>
        <taxon>Candidatus Vogeliibacteriota</taxon>
    </lineage>
</organism>
<comment type="caution">
    <text evidence="10">The sequence shown here is derived from an EMBL/GenBank/DDBJ whole genome shotgun (WGS) entry which is preliminary data.</text>
</comment>
<evidence type="ECO:0000256" key="2">
    <source>
        <dbReference type="ARBA" id="ARBA00005745"/>
    </source>
</evidence>
<dbReference type="Pfam" id="PF00482">
    <property type="entry name" value="T2SSF"/>
    <property type="match status" value="2"/>
</dbReference>
<name>A0A2H0RJM2_9BACT</name>
<evidence type="ECO:0000256" key="6">
    <source>
        <dbReference type="ARBA" id="ARBA00022989"/>
    </source>
</evidence>
<keyword evidence="3" id="KW-1003">Cell membrane</keyword>
<dbReference type="EMBL" id="PCYL01000029">
    <property type="protein sequence ID" value="PIR46762.1"/>
    <property type="molecule type" value="Genomic_DNA"/>
</dbReference>
<keyword evidence="7 8" id="KW-0472">Membrane</keyword>
<dbReference type="InterPro" id="IPR003004">
    <property type="entry name" value="GspF/PilC"/>
</dbReference>
<gene>
    <name evidence="10" type="ORF">COV07_02770</name>
</gene>
<reference evidence="10 11" key="1">
    <citation type="submission" date="2017-09" db="EMBL/GenBank/DDBJ databases">
        <title>Depth-based differentiation of microbial function through sediment-hosted aquifers and enrichment of novel symbionts in the deep terrestrial subsurface.</title>
        <authorList>
            <person name="Probst A.J."/>
            <person name="Ladd B."/>
            <person name="Jarett J.K."/>
            <person name="Geller-Mcgrath D.E."/>
            <person name="Sieber C.M."/>
            <person name="Emerson J.B."/>
            <person name="Anantharaman K."/>
            <person name="Thomas B.C."/>
            <person name="Malmstrom R."/>
            <person name="Stieglmeier M."/>
            <person name="Klingl A."/>
            <person name="Woyke T."/>
            <person name="Ryan C.M."/>
            <person name="Banfield J.F."/>
        </authorList>
    </citation>
    <scope>NUCLEOTIDE SEQUENCE [LARGE SCALE GENOMIC DNA]</scope>
    <source>
        <strain evidence="10">CG10_big_fil_rev_8_21_14_0_10_45_14</strain>
    </source>
</reference>
<keyword evidence="4" id="KW-0997">Cell inner membrane</keyword>
<evidence type="ECO:0000259" key="9">
    <source>
        <dbReference type="Pfam" id="PF00482"/>
    </source>
</evidence>
<evidence type="ECO:0000256" key="3">
    <source>
        <dbReference type="ARBA" id="ARBA00022475"/>
    </source>
</evidence>
<evidence type="ECO:0000256" key="8">
    <source>
        <dbReference type="SAM" id="Phobius"/>
    </source>
</evidence>
<feature type="domain" description="Type II secretion system protein GspF" evidence="9">
    <location>
        <begin position="274"/>
        <end position="396"/>
    </location>
</feature>
<comment type="subcellular location">
    <subcellularLocation>
        <location evidence="1">Cell inner membrane</location>
        <topology evidence="1">Multi-pass membrane protein</topology>
    </subcellularLocation>
</comment>
<feature type="transmembrane region" description="Helical" evidence="8">
    <location>
        <begin position="377"/>
        <end position="398"/>
    </location>
</feature>
<evidence type="ECO:0000256" key="5">
    <source>
        <dbReference type="ARBA" id="ARBA00022692"/>
    </source>
</evidence>
<dbReference type="PRINTS" id="PR00812">
    <property type="entry name" value="BCTERIALGSPF"/>
</dbReference>
<proteinExistence type="inferred from homology"/>
<dbReference type="AlphaFoldDB" id="A0A2H0RJM2"/>
<dbReference type="PANTHER" id="PTHR30012:SF0">
    <property type="entry name" value="TYPE II SECRETION SYSTEM PROTEIN F-RELATED"/>
    <property type="match status" value="1"/>
</dbReference>
<feature type="domain" description="Type II secretion system protein GspF" evidence="9">
    <location>
        <begin position="70"/>
        <end position="193"/>
    </location>
</feature>
<dbReference type="GO" id="GO:0005886">
    <property type="term" value="C:plasma membrane"/>
    <property type="evidence" value="ECO:0007669"/>
    <property type="project" value="UniProtKB-SubCell"/>
</dbReference>
<dbReference type="InterPro" id="IPR042094">
    <property type="entry name" value="T2SS_GspF_sf"/>
</dbReference>
<dbReference type="InterPro" id="IPR018076">
    <property type="entry name" value="T2SS_GspF_dom"/>
</dbReference>